<feature type="transmembrane region" description="Helical" evidence="7">
    <location>
        <begin position="496"/>
        <end position="521"/>
    </location>
</feature>
<keyword evidence="3" id="KW-0813">Transport</keyword>
<feature type="transmembrane region" description="Helical" evidence="7">
    <location>
        <begin position="151"/>
        <end position="173"/>
    </location>
</feature>
<dbReference type="Pfam" id="PF00083">
    <property type="entry name" value="Sugar_tr"/>
    <property type="match status" value="2"/>
</dbReference>
<gene>
    <name evidence="9" type="ORF">SAMN04488690_2344</name>
</gene>
<comment type="subcellular location">
    <subcellularLocation>
        <location evidence="1">Membrane</location>
        <topology evidence="1">Multi-pass membrane protein</topology>
    </subcellularLocation>
</comment>
<dbReference type="InterPro" id="IPR020846">
    <property type="entry name" value="MFS_dom"/>
</dbReference>
<reference evidence="10" key="1">
    <citation type="submission" date="2016-10" db="EMBL/GenBank/DDBJ databases">
        <authorList>
            <person name="Varghese N."/>
        </authorList>
    </citation>
    <scope>NUCLEOTIDE SEQUENCE [LARGE SCALE GENOMIC DNA]</scope>
    <source>
        <strain evidence="10">92MFCol6.1</strain>
    </source>
</reference>
<feature type="transmembrane region" description="Helical" evidence="7">
    <location>
        <begin position="64"/>
        <end position="84"/>
    </location>
</feature>
<feature type="transmembrane region" description="Helical" evidence="7">
    <location>
        <begin position="325"/>
        <end position="342"/>
    </location>
</feature>
<name>A0A1W1GZG0_9GAMM</name>
<dbReference type="InterPro" id="IPR050814">
    <property type="entry name" value="Myo-inositol_Transporter"/>
</dbReference>
<keyword evidence="6 7" id="KW-0472">Membrane</keyword>
<dbReference type="PRINTS" id="PR00171">
    <property type="entry name" value="SUGRTRNSPORT"/>
</dbReference>
<keyword evidence="4 7" id="KW-0812">Transmembrane</keyword>
<evidence type="ECO:0000256" key="5">
    <source>
        <dbReference type="ARBA" id="ARBA00022989"/>
    </source>
</evidence>
<dbReference type="SUPFAM" id="SSF103473">
    <property type="entry name" value="MFS general substrate transporter"/>
    <property type="match status" value="2"/>
</dbReference>
<dbReference type="InterPro" id="IPR005829">
    <property type="entry name" value="Sugar_transporter_CS"/>
</dbReference>
<dbReference type="InterPro" id="IPR003663">
    <property type="entry name" value="Sugar/inositol_transpt"/>
</dbReference>
<feature type="transmembrane region" description="Helical" evidence="7">
    <location>
        <begin position="205"/>
        <end position="224"/>
    </location>
</feature>
<comment type="similarity">
    <text evidence="2">Belongs to the major facilitator superfamily. Sugar transporter (TC 2.A.1.1) family.</text>
</comment>
<protein>
    <submittedName>
        <fullName evidence="9">Sugar transporter</fullName>
    </submittedName>
</protein>
<evidence type="ECO:0000313" key="10">
    <source>
        <dbReference type="Proteomes" id="UP000191133"/>
    </source>
</evidence>
<evidence type="ECO:0000256" key="1">
    <source>
        <dbReference type="ARBA" id="ARBA00004141"/>
    </source>
</evidence>
<dbReference type="RefSeq" id="WP_080149616.1">
    <property type="nucleotide sequence ID" value="NZ_FWEU01000003.1"/>
</dbReference>
<evidence type="ECO:0000259" key="8">
    <source>
        <dbReference type="PROSITE" id="PS50850"/>
    </source>
</evidence>
<dbReference type="Gene3D" id="1.20.1250.20">
    <property type="entry name" value="MFS general substrate transporter like domains"/>
    <property type="match status" value="2"/>
</dbReference>
<evidence type="ECO:0000256" key="4">
    <source>
        <dbReference type="ARBA" id="ARBA00022692"/>
    </source>
</evidence>
<dbReference type="EMBL" id="FWEU01000003">
    <property type="protein sequence ID" value="SLM24621.1"/>
    <property type="molecule type" value="Genomic_DNA"/>
</dbReference>
<dbReference type="AlphaFoldDB" id="A0A1W1GZG0"/>
<feature type="transmembrane region" description="Helical" evidence="7">
    <location>
        <begin position="559"/>
        <end position="583"/>
    </location>
</feature>
<feature type="transmembrane region" description="Helical" evidence="7">
    <location>
        <begin position="21"/>
        <end position="44"/>
    </location>
</feature>
<dbReference type="Proteomes" id="UP000191133">
    <property type="component" value="Unassembled WGS sequence"/>
</dbReference>
<dbReference type="PANTHER" id="PTHR48020">
    <property type="entry name" value="PROTON MYO-INOSITOL COTRANSPORTER"/>
    <property type="match status" value="1"/>
</dbReference>
<evidence type="ECO:0000256" key="6">
    <source>
        <dbReference type="ARBA" id="ARBA00023136"/>
    </source>
</evidence>
<feature type="transmembrane region" description="Helical" evidence="7">
    <location>
        <begin position="117"/>
        <end position="139"/>
    </location>
</feature>
<feature type="transmembrane region" description="Helical" evidence="7">
    <location>
        <begin position="280"/>
        <end position="305"/>
    </location>
</feature>
<dbReference type="PROSITE" id="PS00216">
    <property type="entry name" value="SUGAR_TRANSPORT_1"/>
    <property type="match status" value="1"/>
</dbReference>
<dbReference type="InterPro" id="IPR005828">
    <property type="entry name" value="MFS_sugar_transport-like"/>
</dbReference>
<sequence length="603" mass="64155">MTAATAPAVPASTAPRWPVRYLLFIGGLGGLLYGIDIGIIAGALPYLEATASHAWQLSSQQLGFVVAAVLLGSVLSSLFAGMIADLIGRRGAMLLAGVLFTASIPIMALASGYTPLLLGRLLQGISGGLIGVVIPLYLAEVLSPERRGRGAAMFQLLLTVGLVLAALIGLYHAHAVDAAAESVRSLPVAQQAQELFTVKDHAWRTIFWTCLAPGLLFCAGIFWLSESPRWLVRRGRIDDARRSLQRVLPAADVEPTLAQIQAPESSSSSGKRDPLLSRRYVVPFVLACVVLACTQATGINSVLAYAVNILNQAGLSGSVANGADVAIKLLNAVMTVAALLLVDRKGRKFLLMLGSGGICVALLAAATLFFQAERGRADVQPHLQAAVSGDGLQLVLDDAQWQHLAGGVNREGRPLQLTVSYAYGDFTNVRALRSDNLTDRELRIERAGTVQPDSVIGAFFRTLHLNPFADPASAAQAPLRIEQARIGPIPPPAHGWAVAACILVFVAFFAVGPGVCVWLALSELMPNRIRSNGMSIALLINQFVSTTIAAIFLPTVGHYGYASMFLFWAGCTFVFFLVAAFWLPETKGRSLEEIEAGFAGKQR</sequence>
<keyword evidence="9" id="KW-0762">Sugar transport</keyword>
<feature type="transmembrane region" description="Helical" evidence="7">
    <location>
        <begin position="533"/>
        <end position="553"/>
    </location>
</feature>
<accession>A0A1W1GZG0</accession>
<dbReference type="InterPro" id="IPR036259">
    <property type="entry name" value="MFS_trans_sf"/>
</dbReference>
<dbReference type="PANTHER" id="PTHR48020:SF12">
    <property type="entry name" value="PROTON MYO-INOSITOL COTRANSPORTER"/>
    <property type="match status" value="1"/>
</dbReference>
<dbReference type="PROSITE" id="PS00217">
    <property type="entry name" value="SUGAR_TRANSPORT_2"/>
    <property type="match status" value="1"/>
</dbReference>
<evidence type="ECO:0000256" key="7">
    <source>
        <dbReference type="SAM" id="Phobius"/>
    </source>
</evidence>
<dbReference type="PROSITE" id="PS50850">
    <property type="entry name" value="MFS"/>
    <property type="match status" value="1"/>
</dbReference>
<evidence type="ECO:0000313" key="9">
    <source>
        <dbReference type="EMBL" id="SLM24621.1"/>
    </source>
</evidence>
<keyword evidence="5 7" id="KW-1133">Transmembrane helix</keyword>
<organism evidence="9 10">
    <name type="scientific">Stenotrophomonas indicatrix</name>
    <dbReference type="NCBI Taxonomy" id="2045451"/>
    <lineage>
        <taxon>Bacteria</taxon>
        <taxon>Pseudomonadati</taxon>
        <taxon>Pseudomonadota</taxon>
        <taxon>Gammaproteobacteria</taxon>
        <taxon>Lysobacterales</taxon>
        <taxon>Lysobacteraceae</taxon>
        <taxon>Stenotrophomonas</taxon>
    </lineage>
</organism>
<dbReference type="GO" id="GO:0016020">
    <property type="term" value="C:membrane"/>
    <property type="evidence" value="ECO:0007669"/>
    <property type="project" value="UniProtKB-SubCell"/>
</dbReference>
<evidence type="ECO:0000256" key="2">
    <source>
        <dbReference type="ARBA" id="ARBA00010992"/>
    </source>
</evidence>
<feature type="transmembrane region" description="Helical" evidence="7">
    <location>
        <begin position="91"/>
        <end position="111"/>
    </location>
</feature>
<dbReference type="GO" id="GO:0022857">
    <property type="term" value="F:transmembrane transporter activity"/>
    <property type="evidence" value="ECO:0007669"/>
    <property type="project" value="InterPro"/>
</dbReference>
<evidence type="ECO:0000256" key="3">
    <source>
        <dbReference type="ARBA" id="ARBA00022448"/>
    </source>
</evidence>
<feature type="transmembrane region" description="Helical" evidence="7">
    <location>
        <begin position="349"/>
        <end position="370"/>
    </location>
</feature>
<feature type="domain" description="Major facilitator superfamily (MFS) profile" evidence="8">
    <location>
        <begin position="22"/>
        <end position="587"/>
    </location>
</feature>
<proteinExistence type="inferred from homology"/>